<evidence type="ECO:0000313" key="7">
    <source>
        <dbReference type="EMBL" id="WVY96984.1"/>
    </source>
</evidence>
<dbReference type="SUPFAM" id="SSF57850">
    <property type="entry name" value="RING/U-box"/>
    <property type="match status" value="1"/>
</dbReference>
<feature type="region of interest" description="Disordered" evidence="5">
    <location>
        <begin position="310"/>
        <end position="329"/>
    </location>
</feature>
<feature type="region of interest" description="Disordered" evidence="5">
    <location>
        <begin position="363"/>
        <end position="383"/>
    </location>
</feature>
<reference evidence="7 8" key="1">
    <citation type="journal article" date="2023" name="Life. Sci Alliance">
        <title>Evolutionary insights into 3D genome organization and epigenetic landscape of Vigna mungo.</title>
        <authorList>
            <person name="Junaid A."/>
            <person name="Singh B."/>
            <person name="Bhatia S."/>
        </authorList>
    </citation>
    <scope>NUCLEOTIDE SEQUENCE [LARGE SCALE GENOMIC DNA]</scope>
    <source>
        <strain evidence="7">Urdbean</strain>
    </source>
</reference>
<feature type="compositionally biased region" description="Polar residues" evidence="5">
    <location>
        <begin position="57"/>
        <end position="66"/>
    </location>
</feature>
<keyword evidence="2 4" id="KW-0863">Zinc-finger</keyword>
<feature type="compositionally biased region" description="Low complexity" evidence="5">
    <location>
        <begin position="421"/>
        <end position="446"/>
    </location>
</feature>
<keyword evidence="1" id="KW-0479">Metal-binding</keyword>
<feature type="compositionally biased region" description="Polar residues" evidence="5">
    <location>
        <begin position="150"/>
        <end position="159"/>
    </location>
</feature>
<evidence type="ECO:0000256" key="5">
    <source>
        <dbReference type="SAM" id="MobiDB-lite"/>
    </source>
</evidence>
<feature type="compositionally biased region" description="Polar residues" evidence="5">
    <location>
        <begin position="569"/>
        <end position="585"/>
    </location>
</feature>
<sequence length="813" mass="90207">MAEDMKIDQIVEIPDTPDRIIVRGDDQKRLCNPEKRSRAFNAAVEMNNNLCTTLSPSEKSYTSQNAPIFRRGQTMHSSGAEKMEKGKSIYSKVSSKSSHRDISVLDLTEENGPSQQLKPAFSLGASRDHATEDKKAPKATIGNSLLPAISGSSVTSRNPFTGKCKLPGSNTSVDRGKGISLSQDSQSQNDKQVSLPPFVSSSPRGRGNKRLVRNGCILPDNIAARAKQLAEQRHLQNEDVEQSHADHALSSNAVSPNSVHDIVARERGNGKVKGKEVLISPPFNGRSAGTFCTANSPVINHEEVTVTNNDTRNSLQYPGGQGGWRTTRNDRNANQHMCDVHGHRMTRNNGVGRFINRRDTHIVDGRNIGSGQSSTHVQHSLQSDHIAQPSSVIMPDVGQSAVNRPTADILAKRQRRRESPGESSSSRPEVVELLSTPRNSASSSRSRGLDPEVVELVSTPRHKSSEDLDDNNNNSLEARARQVEADEILARELQEQLYHDDFIENRGIDEHLAWELQHAEDLLPTSIDSHSINHHARLPRANRQPRIPNQNSSRRRAMPVVSFSNRMSQLRSRATSRTRTPNMSSRGRGPRFPLDMDLDMAAASVTEVAEQVCNYIHLRLGLGQVALTFDFFHLSKGVTNLTIFSGHSCILKCDFHYVCSVTCKVAMMSNQHCHFYVRLDILEALENSMGDFSDMGMADGIFNGRRDFNESDYEMLLALDERNHQHTGASTNLINSLPQSTIQPFMICWSNFSSGTAENRNDNMTEPCAICLETPAKGETIRHLPCLHKFHKDCIDPWLQRKTTCPVCKSSIT</sequence>
<dbReference type="Proteomes" id="UP001374535">
    <property type="component" value="Chromosome 9"/>
</dbReference>
<feature type="compositionally biased region" description="Polar residues" evidence="5">
    <location>
        <begin position="369"/>
        <end position="383"/>
    </location>
</feature>
<dbReference type="InterPro" id="IPR051834">
    <property type="entry name" value="RING_finger_E3_ligase"/>
</dbReference>
<dbReference type="PANTHER" id="PTHR45931:SF25">
    <property type="entry name" value="E3 UBIQUITIN-PROTEIN LIGASE RLIM-LIKE ISOFORM X1"/>
    <property type="match status" value="1"/>
</dbReference>
<feature type="region of interest" description="Disordered" evidence="5">
    <location>
        <begin position="569"/>
        <end position="590"/>
    </location>
</feature>
<feature type="region of interest" description="Disordered" evidence="5">
    <location>
        <begin position="108"/>
        <end position="211"/>
    </location>
</feature>
<dbReference type="PROSITE" id="PS50089">
    <property type="entry name" value="ZF_RING_2"/>
    <property type="match status" value="1"/>
</dbReference>
<feature type="region of interest" description="Disordered" evidence="5">
    <location>
        <begin position="408"/>
        <end position="453"/>
    </location>
</feature>
<evidence type="ECO:0000256" key="4">
    <source>
        <dbReference type="PROSITE-ProRule" id="PRU00175"/>
    </source>
</evidence>
<organism evidence="7 8">
    <name type="scientific">Vigna mungo</name>
    <name type="common">Black gram</name>
    <name type="synonym">Phaseolus mungo</name>
    <dbReference type="NCBI Taxonomy" id="3915"/>
    <lineage>
        <taxon>Eukaryota</taxon>
        <taxon>Viridiplantae</taxon>
        <taxon>Streptophyta</taxon>
        <taxon>Embryophyta</taxon>
        <taxon>Tracheophyta</taxon>
        <taxon>Spermatophyta</taxon>
        <taxon>Magnoliopsida</taxon>
        <taxon>eudicotyledons</taxon>
        <taxon>Gunneridae</taxon>
        <taxon>Pentapetalae</taxon>
        <taxon>rosids</taxon>
        <taxon>fabids</taxon>
        <taxon>Fabales</taxon>
        <taxon>Fabaceae</taxon>
        <taxon>Papilionoideae</taxon>
        <taxon>50 kb inversion clade</taxon>
        <taxon>NPAAA clade</taxon>
        <taxon>indigoferoid/millettioid clade</taxon>
        <taxon>Phaseoleae</taxon>
        <taxon>Vigna</taxon>
    </lineage>
</organism>
<dbReference type="Pfam" id="PF13639">
    <property type="entry name" value="zf-RING_2"/>
    <property type="match status" value="1"/>
</dbReference>
<name>A0AAQ3MSS4_VIGMU</name>
<dbReference type="EMBL" id="CP144692">
    <property type="protein sequence ID" value="WVY96984.1"/>
    <property type="molecule type" value="Genomic_DNA"/>
</dbReference>
<feature type="compositionally biased region" description="Basic and acidic residues" evidence="5">
    <location>
        <begin position="126"/>
        <end position="136"/>
    </location>
</feature>
<evidence type="ECO:0000256" key="1">
    <source>
        <dbReference type="ARBA" id="ARBA00022723"/>
    </source>
</evidence>
<dbReference type="GO" id="GO:0006511">
    <property type="term" value="P:ubiquitin-dependent protein catabolic process"/>
    <property type="evidence" value="ECO:0007669"/>
    <property type="project" value="TreeGrafter"/>
</dbReference>
<dbReference type="FunFam" id="3.30.40.10:FF:000594">
    <property type="entry name" value="RING/U-box superfamily protein"/>
    <property type="match status" value="1"/>
</dbReference>
<dbReference type="AlphaFoldDB" id="A0AAQ3MSS4"/>
<dbReference type="PANTHER" id="PTHR45931">
    <property type="entry name" value="SI:CH211-59O9.10"/>
    <property type="match status" value="1"/>
</dbReference>
<dbReference type="GO" id="GO:0008270">
    <property type="term" value="F:zinc ion binding"/>
    <property type="evidence" value="ECO:0007669"/>
    <property type="project" value="UniProtKB-KW"/>
</dbReference>
<dbReference type="GO" id="GO:0061630">
    <property type="term" value="F:ubiquitin protein ligase activity"/>
    <property type="evidence" value="ECO:0007669"/>
    <property type="project" value="TreeGrafter"/>
</dbReference>
<gene>
    <name evidence="7" type="ORF">V8G54_029135</name>
</gene>
<feature type="compositionally biased region" description="Basic and acidic residues" evidence="5">
    <location>
        <begin position="229"/>
        <end position="247"/>
    </location>
</feature>
<feature type="compositionally biased region" description="Polar residues" evidence="5">
    <location>
        <begin position="249"/>
        <end position="258"/>
    </location>
</feature>
<feature type="domain" description="RING-type" evidence="6">
    <location>
        <begin position="768"/>
        <end position="809"/>
    </location>
</feature>
<keyword evidence="3" id="KW-0862">Zinc</keyword>
<dbReference type="CDD" id="cd16454">
    <property type="entry name" value="RING-H2_PA-TM-RING"/>
    <property type="match status" value="1"/>
</dbReference>
<dbReference type="GO" id="GO:0005634">
    <property type="term" value="C:nucleus"/>
    <property type="evidence" value="ECO:0007669"/>
    <property type="project" value="TreeGrafter"/>
</dbReference>
<protein>
    <recommendedName>
        <fullName evidence="6">RING-type domain-containing protein</fullName>
    </recommendedName>
</protein>
<feature type="compositionally biased region" description="Polar residues" evidence="5">
    <location>
        <begin position="180"/>
        <end position="192"/>
    </location>
</feature>
<evidence type="ECO:0000313" key="8">
    <source>
        <dbReference type="Proteomes" id="UP001374535"/>
    </source>
</evidence>
<feature type="region of interest" description="Disordered" evidence="5">
    <location>
        <begin position="229"/>
        <end position="259"/>
    </location>
</feature>
<dbReference type="Gene3D" id="3.30.40.10">
    <property type="entry name" value="Zinc/RING finger domain, C3HC4 (zinc finger)"/>
    <property type="match status" value="1"/>
</dbReference>
<proteinExistence type="predicted"/>
<dbReference type="InterPro" id="IPR001841">
    <property type="entry name" value="Znf_RING"/>
</dbReference>
<evidence type="ECO:0000256" key="3">
    <source>
        <dbReference type="ARBA" id="ARBA00022833"/>
    </source>
</evidence>
<accession>A0AAQ3MSS4</accession>
<dbReference type="InterPro" id="IPR011016">
    <property type="entry name" value="Znf_RING-CH"/>
</dbReference>
<dbReference type="InterPro" id="IPR013083">
    <property type="entry name" value="Znf_RING/FYVE/PHD"/>
</dbReference>
<dbReference type="SMART" id="SM00184">
    <property type="entry name" value="RING"/>
    <property type="match status" value="1"/>
</dbReference>
<evidence type="ECO:0000256" key="2">
    <source>
        <dbReference type="ARBA" id="ARBA00022771"/>
    </source>
</evidence>
<feature type="region of interest" description="Disordered" evidence="5">
    <location>
        <begin position="57"/>
        <end position="95"/>
    </location>
</feature>
<evidence type="ECO:0000259" key="6">
    <source>
        <dbReference type="PROSITE" id="PS50089"/>
    </source>
</evidence>
<keyword evidence="8" id="KW-1185">Reference proteome</keyword>
<dbReference type="SMART" id="SM00744">
    <property type="entry name" value="RINGv"/>
    <property type="match status" value="1"/>
</dbReference>